<sequence length="182" mass="20186">MQKLRSHIAKSYLISLICAGLCLYLARPANAQQSTRAFSSWLSTMVDQQDNSQLEEELERLSESGATVYKLMEHASRVMSKKGKEVDLPYSSAEASHHIYQVLLQQWNHFNTGNGMANVPPPEISKQLVSYSVEKSGKISFESASPGHKENFFISYSGINQSPVHYSNSFEPMITGIAIGAP</sequence>
<comment type="caution">
    <text evidence="2">The sequence shown here is derived from an EMBL/GenBank/DDBJ whole genome shotgun (WGS) entry which is preliminary data.</text>
</comment>
<dbReference type="RefSeq" id="WP_165138974.1">
    <property type="nucleotide sequence ID" value="NZ_JAALLT010000001.1"/>
</dbReference>
<evidence type="ECO:0000313" key="2">
    <source>
        <dbReference type="EMBL" id="NGP75562.1"/>
    </source>
</evidence>
<dbReference type="Proteomes" id="UP000473278">
    <property type="component" value="Unassembled WGS sequence"/>
</dbReference>
<keyword evidence="3" id="KW-1185">Reference proteome</keyword>
<feature type="chain" id="PRO_5027115800" description="SCP domain-containing protein" evidence="1">
    <location>
        <begin position="32"/>
        <end position="182"/>
    </location>
</feature>
<protein>
    <recommendedName>
        <fullName evidence="4">SCP domain-containing protein</fullName>
    </recommendedName>
</protein>
<dbReference type="AlphaFoldDB" id="A0A6M1SS43"/>
<reference evidence="2 3" key="1">
    <citation type="submission" date="2020-02" db="EMBL/GenBank/DDBJ databases">
        <title>Balneolaceae bacterium YR4-1, complete genome.</title>
        <authorList>
            <person name="Li Y."/>
            <person name="Wu S."/>
        </authorList>
    </citation>
    <scope>NUCLEOTIDE SEQUENCE [LARGE SCALE GENOMIC DNA]</scope>
    <source>
        <strain evidence="2 3">YR4-1</strain>
    </source>
</reference>
<accession>A0A6M1SS43</accession>
<gene>
    <name evidence="2" type="ORF">G3570_02880</name>
</gene>
<evidence type="ECO:0000256" key="1">
    <source>
        <dbReference type="SAM" id="SignalP"/>
    </source>
</evidence>
<evidence type="ECO:0008006" key="4">
    <source>
        <dbReference type="Google" id="ProtNLM"/>
    </source>
</evidence>
<organism evidence="2 3">
    <name type="scientific">Halalkalibaculum roseum</name>
    <dbReference type="NCBI Taxonomy" id="2709311"/>
    <lineage>
        <taxon>Bacteria</taxon>
        <taxon>Pseudomonadati</taxon>
        <taxon>Balneolota</taxon>
        <taxon>Balneolia</taxon>
        <taxon>Balneolales</taxon>
        <taxon>Balneolaceae</taxon>
        <taxon>Halalkalibaculum</taxon>
    </lineage>
</organism>
<evidence type="ECO:0000313" key="3">
    <source>
        <dbReference type="Proteomes" id="UP000473278"/>
    </source>
</evidence>
<keyword evidence="1" id="KW-0732">Signal</keyword>
<dbReference type="EMBL" id="JAALLT010000001">
    <property type="protein sequence ID" value="NGP75562.1"/>
    <property type="molecule type" value="Genomic_DNA"/>
</dbReference>
<proteinExistence type="predicted"/>
<feature type="signal peptide" evidence="1">
    <location>
        <begin position="1"/>
        <end position="31"/>
    </location>
</feature>
<name>A0A6M1SS43_9BACT</name>